<evidence type="ECO:0000256" key="3">
    <source>
        <dbReference type="ARBA" id="ARBA00004626"/>
    </source>
</evidence>
<evidence type="ECO:0000256" key="1">
    <source>
        <dbReference type="ARBA" id="ARBA00004214"/>
    </source>
</evidence>
<keyword evidence="10" id="KW-0131">Cell cycle</keyword>
<reference evidence="15" key="2">
    <citation type="submission" date="2025-09" db="UniProtKB">
        <authorList>
            <consortium name="Ensembl"/>
        </authorList>
    </citation>
    <scope>IDENTIFICATION</scope>
</reference>
<dbReference type="Pfam" id="PF25450">
    <property type="entry name" value="Rab11-FIP3"/>
    <property type="match status" value="1"/>
</dbReference>
<dbReference type="FunFam" id="1.20.5.2440:FF:000001">
    <property type="entry name" value="RAB11 family interacting protein 4"/>
    <property type="match status" value="1"/>
</dbReference>
<evidence type="ECO:0000256" key="2">
    <source>
        <dbReference type="ARBA" id="ARBA00004541"/>
    </source>
</evidence>
<evidence type="ECO:0000256" key="6">
    <source>
        <dbReference type="ARBA" id="ARBA00022618"/>
    </source>
</evidence>
<feature type="domain" description="EF-hand" evidence="13">
    <location>
        <begin position="16"/>
        <end position="51"/>
    </location>
</feature>
<evidence type="ECO:0000313" key="15">
    <source>
        <dbReference type="Ensembl" id="ENSOSIP00000035745.1"/>
    </source>
</evidence>
<evidence type="ECO:0000259" key="14">
    <source>
        <dbReference type="PROSITE" id="PS51511"/>
    </source>
</evidence>
<dbReference type="GO" id="GO:0032456">
    <property type="term" value="P:endocytic recycling"/>
    <property type="evidence" value="ECO:0007669"/>
    <property type="project" value="TreeGrafter"/>
</dbReference>
<name>A0A8C7YZ59_9TELE</name>
<protein>
    <submittedName>
        <fullName evidence="15">RAB11 family interacting protein 4 (class II) a</fullName>
    </submittedName>
</protein>
<dbReference type="GeneTree" id="ENSGT00440000033742"/>
<dbReference type="GO" id="GO:0032154">
    <property type="term" value="C:cleavage furrow"/>
    <property type="evidence" value="ECO:0007669"/>
    <property type="project" value="UniProtKB-SubCell"/>
</dbReference>
<dbReference type="Gene3D" id="1.10.238.10">
    <property type="entry name" value="EF-hand"/>
    <property type="match status" value="1"/>
</dbReference>
<dbReference type="Gene3D" id="1.20.5.2440">
    <property type="match status" value="1"/>
</dbReference>
<dbReference type="GO" id="GO:0030496">
    <property type="term" value="C:midbody"/>
    <property type="evidence" value="ECO:0007669"/>
    <property type="project" value="UniProtKB-SubCell"/>
</dbReference>
<evidence type="ECO:0000256" key="9">
    <source>
        <dbReference type="ARBA" id="ARBA00023136"/>
    </source>
</evidence>
<keyword evidence="9" id="KW-0472">Membrane</keyword>
<keyword evidence="5" id="KW-0813">Transport</keyword>
<reference evidence="15" key="1">
    <citation type="submission" date="2025-08" db="UniProtKB">
        <authorList>
            <consortium name="Ensembl"/>
        </authorList>
    </citation>
    <scope>IDENTIFICATION</scope>
</reference>
<feature type="domain" description="FIP-RBD" evidence="14">
    <location>
        <begin position="467"/>
        <end position="529"/>
    </location>
</feature>
<dbReference type="InterPro" id="IPR019018">
    <property type="entry name" value="Rab-bd_FIP-RBD"/>
</dbReference>
<dbReference type="PANTHER" id="PTHR15726">
    <property type="entry name" value="RAB11-FAMILY INTERACTING PROTEIN"/>
    <property type="match status" value="1"/>
</dbReference>
<dbReference type="InterPro" id="IPR037245">
    <property type="entry name" value="FIP-RBD_C_sf"/>
</dbReference>
<keyword evidence="11" id="KW-0968">Cytoplasmic vesicle</keyword>
<dbReference type="PANTHER" id="PTHR15726:SF5">
    <property type="entry name" value="RAB11 FAMILY-INTERACTING PROTEIN 4"/>
    <property type="match status" value="1"/>
</dbReference>
<dbReference type="GO" id="GO:0005509">
    <property type="term" value="F:calcium ion binding"/>
    <property type="evidence" value="ECO:0007669"/>
    <property type="project" value="InterPro"/>
</dbReference>
<proteinExistence type="predicted"/>
<evidence type="ECO:0000256" key="7">
    <source>
        <dbReference type="ARBA" id="ARBA00022753"/>
    </source>
</evidence>
<sequence>VDMEDHVCSEPDQLLQFLRRLKEVFDVCDEDADGFIRVEHLLDLGLQFGQPDEVKKLTRHLYPNAHGKINFKDFCHAVFAIKGEDSTPLLQGGETPEGSPAAPSLLCFWLSLLNGSASVISGEEQFEDYGEGDSHTNAFSDLGSSLPSSGGQTPQKMGQLYNSDLLDIYCSQCCKKVNLLNDLEARLKNLKASSPNRKITSTAFGRQLFQANHSVFGSSQGSSTEDLFADSYDPCDLDITPKVGFLERKVTELESDSLANSDLKSKLKQENTHLVHRVHELEEQVKDSETKTAESLKEEMKRHREAFSKMERDRNSQIDLLFNRVQQLEDENGEMTLNVCRLKSQTEKLDQEKQKISDKLEDTSLRLKDELDLYRKIMDKVWQNRRDFQKEKESTQELVDDLRRELDYLQIFKSEMEHPGKGKGLSEFSAKTVEMEHEVRRLKQENFKLHDQNDDLNAQILSLSLYEARNLFSCNTKAQCLAAEIDNASRDELVDALKEQEEINLRLKQYMDKIILAILDHNPSILEIKN</sequence>
<dbReference type="InterPro" id="IPR002048">
    <property type="entry name" value="EF_hand_dom"/>
</dbReference>
<evidence type="ECO:0000256" key="8">
    <source>
        <dbReference type="ARBA" id="ARBA00023054"/>
    </source>
</evidence>
<dbReference type="SUPFAM" id="SSF47473">
    <property type="entry name" value="EF-hand"/>
    <property type="match status" value="1"/>
</dbReference>
<evidence type="ECO:0000256" key="12">
    <source>
        <dbReference type="SAM" id="Coils"/>
    </source>
</evidence>
<keyword evidence="7" id="KW-0967">Endosome</keyword>
<evidence type="ECO:0000256" key="10">
    <source>
        <dbReference type="ARBA" id="ARBA00023306"/>
    </source>
</evidence>
<dbReference type="Proteomes" id="UP000694383">
    <property type="component" value="Unplaced"/>
</dbReference>
<dbReference type="PROSITE" id="PS50222">
    <property type="entry name" value="EF_HAND_2"/>
    <property type="match status" value="1"/>
</dbReference>
<dbReference type="SUPFAM" id="SSF144270">
    <property type="entry name" value="Eferin C-derminal domain-like"/>
    <property type="match status" value="1"/>
</dbReference>
<dbReference type="AlphaFoldDB" id="A0A8C7YZ59"/>
<dbReference type="Ensembl" id="ENSOSIT00000037694.1">
    <property type="protein sequence ID" value="ENSOSIP00000035745.1"/>
    <property type="gene ID" value="ENSOSIG00000017626.1"/>
</dbReference>
<dbReference type="GO" id="GO:0051301">
    <property type="term" value="P:cell division"/>
    <property type="evidence" value="ECO:0007669"/>
    <property type="project" value="UniProtKB-KW"/>
</dbReference>
<dbReference type="InterPro" id="IPR011992">
    <property type="entry name" value="EF-hand-dom_pair"/>
</dbReference>
<keyword evidence="16" id="KW-1185">Reference proteome</keyword>
<evidence type="ECO:0000256" key="5">
    <source>
        <dbReference type="ARBA" id="ARBA00022448"/>
    </source>
</evidence>
<keyword evidence="8 12" id="KW-0175">Coiled coil</keyword>
<organism evidence="15 16">
    <name type="scientific">Oryzias sinensis</name>
    <name type="common">Chinese medaka</name>
    <dbReference type="NCBI Taxonomy" id="183150"/>
    <lineage>
        <taxon>Eukaryota</taxon>
        <taxon>Metazoa</taxon>
        <taxon>Chordata</taxon>
        <taxon>Craniata</taxon>
        <taxon>Vertebrata</taxon>
        <taxon>Euteleostomi</taxon>
        <taxon>Actinopterygii</taxon>
        <taxon>Neopterygii</taxon>
        <taxon>Teleostei</taxon>
        <taxon>Neoteleostei</taxon>
        <taxon>Acanthomorphata</taxon>
        <taxon>Ovalentaria</taxon>
        <taxon>Atherinomorphae</taxon>
        <taxon>Beloniformes</taxon>
        <taxon>Adrianichthyidae</taxon>
        <taxon>Oryziinae</taxon>
        <taxon>Oryzias</taxon>
    </lineage>
</organism>
<keyword evidence="6" id="KW-0132">Cell division</keyword>
<evidence type="ECO:0000256" key="11">
    <source>
        <dbReference type="ARBA" id="ARBA00023329"/>
    </source>
</evidence>
<evidence type="ECO:0000259" key="13">
    <source>
        <dbReference type="PROSITE" id="PS50222"/>
    </source>
</evidence>
<dbReference type="GO" id="GO:0032465">
    <property type="term" value="P:regulation of cytokinesis"/>
    <property type="evidence" value="ECO:0007669"/>
    <property type="project" value="TreeGrafter"/>
</dbReference>
<dbReference type="InterPro" id="IPR051977">
    <property type="entry name" value="Rab11-interacting_regulator"/>
</dbReference>
<feature type="coiled-coil region" evidence="12">
    <location>
        <begin position="264"/>
        <end position="459"/>
    </location>
</feature>
<dbReference type="PROSITE" id="PS51511">
    <property type="entry name" value="FIP_RBD"/>
    <property type="match status" value="1"/>
</dbReference>
<comment type="subcellular location">
    <subcellularLocation>
        <location evidence="3">Cleavage furrow</location>
    </subcellularLocation>
    <subcellularLocation>
        <location evidence="2">Cytoplasmic vesicle</location>
    </subcellularLocation>
    <subcellularLocation>
        <location evidence="1">Midbody</location>
    </subcellularLocation>
    <subcellularLocation>
        <location evidence="4">Recycling endosome membrane</location>
        <topology evidence="4">Peripheral membrane protein</topology>
    </subcellularLocation>
</comment>
<dbReference type="InterPro" id="IPR057316">
    <property type="entry name" value="Rab11-FIP3/4_dom"/>
</dbReference>
<accession>A0A8C7YZ59</accession>
<dbReference type="GO" id="GO:0030139">
    <property type="term" value="C:endocytic vesicle"/>
    <property type="evidence" value="ECO:0007669"/>
    <property type="project" value="TreeGrafter"/>
</dbReference>
<evidence type="ECO:0000313" key="16">
    <source>
        <dbReference type="Proteomes" id="UP000694383"/>
    </source>
</evidence>
<evidence type="ECO:0000256" key="4">
    <source>
        <dbReference type="ARBA" id="ARBA00004654"/>
    </source>
</evidence>
<dbReference type="Pfam" id="PF09457">
    <property type="entry name" value="RBD-FIP"/>
    <property type="match status" value="1"/>
</dbReference>
<dbReference type="GO" id="GO:0055038">
    <property type="term" value="C:recycling endosome membrane"/>
    <property type="evidence" value="ECO:0007669"/>
    <property type="project" value="UniProtKB-SubCell"/>
</dbReference>